<dbReference type="EMBL" id="BMAR01000004">
    <property type="protein sequence ID" value="GFR42840.1"/>
    <property type="molecule type" value="Genomic_DNA"/>
</dbReference>
<dbReference type="Pfam" id="PF04437">
    <property type="entry name" value="RINT1_TIP1"/>
    <property type="match status" value="1"/>
</dbReference>
<feature type="region of interest" description="Disordered" evidence="1">
    <location>
        <begin position="1474"/>
        <end position="1534"/>
    </location>
</feature>
<feature type="compositionally biased region" description="Low complexity" evidence="1">
    <location>
        <begin position="7"/>
        <end position="27"/>
    </location>
</feature>
<feature type="compositionally biased region" description="Acidic residues" evidence="1">
    <location>
        <begin position="691"/>
        <end position="706"/>
    </location>
</feature>
<dbReference type="PANTHER" id="PTHR13520:SF0">
    <property type="entry name" value="RAD50-INTERACTING PROTEIN 1"/>
    <property type="match status" value="1"/>
</dbReference>
<dbReference type="GO" id="GO:0060628">
    <property type="term" value="P:regulation of ER to Golgi vesicle-mediated transport"/>
    <property type="evidence" value="ECO:0007669"/>
    <property type="project" value="TreeGrafter"/>
</dbReference>
<feature type="region of interest" description="Disordered" evidence="1">
    <location>
        <begin position="689"/>
        <end position="712"/>
    </location>
</feature>
<keyword evidence="3" id="KW-1185">Reference proteome</keyword>
<feature type="compositionally biased region" description="Polar residues" evidence="1">
    <location>
        <begin position="138"/>
        <end position="162"/>
    </location>
</feature>
<feature type="compositionally biased region" description="Polar residues" evidence="1">
    <location>
        <begin position="104"/>
        <end position="126"/>
    </location>
</feature>
<feature type="compositionally biased region" description="Polar residues" evidence="1">
    <location>
        <begin position="1507"/>
        <end position="1521"/>
    </location>
</feature>
<feature type="compositionally biased region" description="Low complexity" evidence="1">
    <location>
        <begin position="821"/>
        <end position="842"/>
    </location>
</feature>
<dbReference type="GO" id="GO:0006890">
    <property type="term" value="P:retrograde vesicle-mediated transport, Golgi to endoplasmic reticulum"/>
    <property type="evidence" value="ECO:0007669"/>
    <property type="project" value="InterPro"/>
</dbReference>
<reference evidence="2 3" key="1">
    <citation type="journal article" date="2021" name="Sci. Rep.">
        <title>Genome sequencing of the multicellular alga Astrephomene provides insights into convergent evolution of germ-soma differentiation.</title>
        <authorList>
            <person name="Yamashita S."/>
            <person name="Yamamoto K."/>
            <person name="Matsuzaki R."/>
            <person name="Suzuki S."/>
            <person name="Yamaguchi H."/>
            <person name="Hirooka S."/>
            <person name="Minakuchi Y."/>
            <person name="Miyagishima S."/>
            <person name="Kawachi M."/>
            <person name="Toyoda A."/>
            <person name="Nozaki H."/>
        </authorList>
    </citation>
    <scope>NUCLEOTIDE SEQUENCE [LARGE SCALE GENOMIC DNA]</scope>
    <source>
        <strain evidence="2 3">NIES-4017</strain>
    </source>
</reference>
<dbReference type="InterPro" id="IPR007528">
    <property type="entry name" value="RINT1_Tip20"/>
</dbReference>
<protein>
    <submittedName>
        <fullName evidence="2">Uncharacterized protein</fullName>
    </submittedName>
</protein>
<gene>
    <name evidence="2" type="ORF">Agub_g3798</name>
</gene>
<dbReference type="GO" id="GO:0006888">
    <property type="term" value="P:endoplasmic reticulum to Golgi vesicle-mediated transport"/>
    <property type="evidence" value="ECO:0007669"/>
    <property type="project" value="InterPro"/>
</dbReference>
<evidence type="ECO:0000313" key="3">
    <source>
        <dbReference type="Proteomes" id="UP001054857"/>
    </source>
</evidence>
<accession>A0AAD3DJ73</accession>
<sequence>MGGDLWAAQQPNSQKPSSPSTSFPSASVRPLEQPPYHDARSLKLPVILHAGENSAEPRNQHIPGSSPQEPVSRDHDNKRWSSNSFDDLPEGRLAGSFAAWAQPVESTQPTEPMQPGTSASPSQPSFNAYPHVPPGQNLAANNGDSHNNGDMRSNPAGSSLHTVVSEAFPSDYVAAAAADAEGGGGSSSGYVDGSGGVGYSQGDYTDDAGRYSSGVYDAGGQYGSQYGQSYSGDAGEYGGYGGGGYSLSGGEGGGSEYGAHYGAQYGSSEGLQYGSISGEPQQRQQWGHQGQMDPEADDTAVGAAAHGDGYEAIESNAAGNSDGWGSVSGAAAAVGGGDVQYYYDPSTGYYAAYGSASGTTADDAAATPEWDASAAAGDATAAAPEAAAATAAADGAATAASTIQDLEGMLSLLQQQRQQYRSWVAQCAVTALSALDPSYSDPSYEHTIAASSSGSTLVPEDVSSMVAAMDVAGTVRQYLLSLKAAAEATKEAARAAAAFEALALPVAESYDSPADVAAGEAAEAEYVSAAYGVTSAVVAAVETLKATTALVTAGASGVSSSSEEALKELLPPEATEAPLRRRLERIGSGLATRLREEADVLMGRLHWPPPLAAAAGTTDATATATAAAAGGEAGRPDALRKGVAEGGTFAGFEAHPVLARRLAGVLTALTHFQMAVEQRPAFIRLLSTQPGEEEEGGEEAAGEEGGDGASKPAAATKPVLWAAKALAAPIAAKLRTHFHPAAPTGRLDRPAWLYGTVLDFVRHHGHALSSLDDILACLQLKPHYNMPAEFARALQDEVLEFVREVRIPAIINLQTQIQNPTADTNGSGDDSTSSAAAASTPTTATDADVEALWMGLMDASASYDISMLPLLGATGAAVEAAAAKATAMLATAAAATGGPSRRRACDVLDPTVAGTADMHGRYVAVAALATATPVAAAAPGEQPAEATPKEAEAAKGALSPLLVAWAEAEGAAALRAVEAVVYDDSSLTPQEEVLARRLGASTTADDDTGSTAAAATSAAAAAGGAAPWQRDVWPPVVAVEAARVLDGLVARSRWLSPRPLAQQAFLAAAAVPVLALLRRRLARVLDGAVARGEVLSEEGLPKVCAALCAAHFLDEHLHSLLLTELAPLVHALESAAAAAAAVSNSAAASGVGTPASSIAGGSAVAVPPGKLGGGGGGGFWSGLLAAAAGGNGTAVAASPARVALRDGVTALAGAASAAFPGAAGGSVTSAAAAAAGAGCTAAAAAVFGEYVRAFSRLHRDGCLKVAREMALGFGRYSLSYRHAIEANTQFPFTPEEEVEAEGDRMGMEAEARPMGHKAADSNGGGVGSSSGSTSGQRAAASITPSFAPALLFLQTSLSRLSRCCDKATFADVWRGAALSINRFMFNFVATESRFTRAGARQFAADVWGLASLFAPYSRRGASATATAAGGQHFRELQAAARLLCMEDEEAADVMRRASTAAVAVAAAAGASFSSPASRLQSSSRPLPAAGCDEDEGGPLSPTKHRPLSTTHAMQPQPQQKQHGNDHKRGGGGRDAVRVSMAADPLLSSGGLACLTPLQIMNVIEHRI</sequence>
<dbReference type="Proteomes" id="UP001054857">
    <property type="component" value="Unassembled WGS sequence"/>
</dbReference>
<comment type="caution">
    <text evidence="2">The sequence shown here is derived from an EMBL/GenBank/DDBJ whole genome shotgun (WGS) entry which is preliminary data.</text>
</comment>
<dbReference type="PANTHER" id="PTHR13520">
    <property type="entry name" value="RAD50-INTERACTING PROTEIN 1 RINT-1"/>
    <property type="match status" value="1"/>
</dbReference>
<name>A0AAD3DJ73_9CHLO</name>
<feature type="region of interest" description="Disordered" evidence="1">
    <location>
        <begin position="1312"/>
        <end position="1337"/>
    </location>
</feature>
<feature type="region of interest" description="Disordered" evidence="1">
    <location>
        <begin position="818"/>
        <end position="842"/>
    </location>
</feature>
<feature type="region of interest" description="Disordered" evidence="1">
    <location>
        <begin position="1"/>
        <end position="162"/>
    </location>
</feature>
<organism evidence="2 3">
    <name type="scientific">Astrephomene gubernaculifera</name>
    <dbReference type="NCBI Taxonomy" id="47775"/>
    <lineage>
        <taxon>Eukaryota</taxon>
        <taxon>Viridiplantae</taxon>
        <taxon>Chlorophyta</taxon>
        <taxon>core chlorophytes</taxon>
        <taxon>Chlorophyceae</taxon>
        <taxon>CS clade</taxon>
        <taxon>Chlamydomonadales</taxon>
        <taxon>Astrephomenaceae</taxon>
        <taxon>Astrephomene</taxon>
    </lineage>
</organism>
<dbReference type="GO" id="GO:0070939">
    <property type="term" value="C:Dsl1/NZR complex"/>
    <property type="evidence" value="ECO:0007669"/>
    <property type="project" value="InterPro"/>
</dbReference>
<dbReference type="Gene3D" id="1.20.58.670">
    <property type="entry name" value="Dsl1p vesicle tethering complex, Tip20p subunit, domain D"/>
    <property type="match status" value="1"/>
</dbReference>
<evidence type="ECO:0000313" key="2">
    <source>
        <dbReference type="EMBL" id="GFR42840.1"/>
    </source>
</evidence>
<evidence type="ECO:0000256" key="1">
    <source>
        <dbReference type="SAM" id="MobiDB-lite"/>
    </source>
</evidence>
<feature type="compositionally biased region" description="Low complexity" evidence="1">
    <location>
        <begin position="1474"/>
        <end position="1488"/>
    </location>
</feature>
<proteinExistence type="predicted"/>
<dbReference type="InterPro" id="IPR042044">
    <property type="entry name" value="EXOC6PINT-1/Sec15/Tip20_C_dom2"/>
</dbReference>